<dbReference type="EMBL" id="FO082048">
    <property type="protein sequence ID" value="CCE84659.1"/>
    <property type="molecule type" value="Genomic_DNA"/>
</dbReference>
<gene>
    <name evidence="8" type="primary">Piso0_004212</name>
    <name evidence="7" type="ORF">GNLVRS01_PISO0K11912g</name>
    <name evidence="8" type="ORF">GNLVRS01_PISO0L11913g</name>
</gene>
<keyword evidence="9" id="KW-1185">Reference proteome</keyword>
<feature type="DNA-binding region" description="HMG box" evidence="4">
    <location>
        <begin position="148"/>
        <end position="217"/>
    </location>
</feature>
<dbReference type="Gene3D" id="1.10.30.10">
    <property type="entry name" value="High mobility group box domain"/>
    <property type="match status" value="1"/>
</dbReference>
<dbReference type="eggNOG" id="KOG0527">
    <property type="taxonomic scope" value="Eukaryota"/>
</dbReference>
<dbReference type="SUPFAM" id="SSF47095">
    <property type="entry name" value="HMG-box"/>
    <property type="match status" value="1"/>
</dbReference>
<dbReference type="SMART" id="SM00398">
    <property type="entry name" value="HMG"/>
    <property type="match status" value="1"/>
</dbReference>
<dbReference type="InterPro" id="IPR009071">
    <property type="entry name" value="HMG_box_dom"/>
</dbReference>
<evidence type="ECO:0000313" key="9">
    <source>
        <dbReference type="Proteomes" id="UP000005222"/>
    </source>
</evidence>
<dbReference type="EMBL" id="FO082049">
    <property type="protein sequence ID" value="CCE83628.1"/>
    <property type="molecule type" value="Genomic_DNA"/>
</dbReference>
<dbReference type="GO" id="GO:0030154">
    <property type="term" value="P:cell differentiation"/>
    <property type="evidence" value="ECO:0007669"/>
    <property type="project" value="TreeGrafter"/>
</dbReference>
<dbReference type="Proteomes" id="UP000005222">
    <property type="component" value="Chromosome K"/>
</dbReference>
<keyword evidence="1" id="KW-0805">Transcription regulation</keyword>
<feature type="compositionally biased region" description="Low complexity" evidence="5">
    <location>
        <begin position="34"/>
        <end position="55"/>
    </location>
</feature>
<sequence>MTTTAYFPSQSVPGEDVQARHILPSLSSLMPMKQSGQSQGHQYSSDMSPSMGSMSVGQTLSTQASPDVFSQNSVSQPGTANTTPASNLNNSNYVVGSESMLMPNAGMTSNMGNSVGHSSSIPASFPGVGGISAPVTEKCTCKSNQNRIPRPRNAFILFRQKNHQLVLEEGSVVRTNPDVSRELGKRWRMLSAEEKNHWIKLAEEEKIAHAKKYPGYKYTPRRNGKNKSCPACRQKALRLQQIELHNQQMYQLQQDQYQQFMQMQQHAPQQSQPSIQGHLPAQAMTSQQIPQYIVQPSRYSQTMPLSYGVANTDLSAQQQMPQPIQSQGLQQPVQHEKLSPLSSMPYPNPINDYSNSLQYSGYDQPNPNPHRFNSLPVAMPNYNFEFGNLH</sequence>
<proteinExistence type="predicted"/>
<protein>
    <submittedName>
        <fullName evidence="8">Piso0_004212 protein</fullName>
    </submittedName>
</protein>
<dbReference type="InterPro" id="IPR036910">
    <property type="entry name" value="HMG_box_dom_sf"/>
</dbReference>
<keyword evidence="2 4" id="KW-0238">DNA-binding</keyword>
<evidence type="ECO:0000256" key="5">
    <source>
        <dbReference type="SAM" id="MobiDB-lite"/>
    </source>
</evidence>
<evidence type="ECO:0000256" key="4">
    <source>
        <dbReference type="PROSITE-ProRule" id="PRU00267"/>
    </source>
</evidence>
<dbReference type="GO" id="GO:0001228">
    <property type="term" value="F:DNA-binding transcription activator activity, RNA polymerase II-specific"/>
    <property type="evidence" value="ECO:0007669"/>
    <property type="project" value="TreeGrafter"/>
</dbReference>
<evidence type="ECO:0000256" key="2">
    <source>
        <dbReference type="ARBA" id="ARBA00023125"/>
    </source>
</evidence>
<keyword evidence="3" id="KW-0804">Transcription</keyword>
<dbReference type="PANTHER" id="PTHR10270">
    <property type="entry name" value="SOX TRANSCRIPTION FACTOR"/>
    <property type="match status" value="1"/>
</dbReference>
<feature type="compositionally biased region" description="Polar residues" evidence="5">
    <location>
        <begin position="56"/>
        <end position="91"/>
    </location>
</feature>
<evidence type="ECO:0000313" key="8">
    <source>
        <dbReference type="EMBL" id="CCE84659.1"/>
    </source>
</evidence>
<dbReference type="FunFam" id="1.10.30.10:FF:000041">
    <property type="entry name" value="HMG box family protein"/>
    <property type="match status" value="1"/>
</dbReference>
<dbReference type="GO" id="GO:0000978">
    <property type="term" value="F:RNA polymerase II cis-regulatory region sequence-specific DNA binding"/>
    <property type="evidence" value="ECO:0007669"/>
    <property type="project" value="TreeGrafter"/>
</dbReference>
<dbReference type="AlphaFoldDB" id="G8Y7S9"/>
<dbReference type="Proteomes" id="UP000005222">
    <property type="component" value="Chromosome L"/>
</dbReference>
<evidence type="ECO:0000259" key="6">
    <source>
        <dbReference type="PROSITE" id="PS50118"/>
    </source>
</evidence>
<dbReference type="PANTHER" id="PTHR10270:SF161">
    <property type="entry name" value="SEX-DETERMINING REGION Y PROTEIN"/>
    <property type="match status" value="1"/>
</dbReference>
<reference evidence="9" key="2">
    <citation type="journal article" date="2012" name="G3 (Bethesda)">
        <title>Pichia sorbitophila, an interspecies yeast hybrid reveals early steps of genome resolution following polyploidization.</title>
        <authorList>
            <person name="Leh Louis V."/>
            <person name="Despons L."/>
            <person name="Friedrich A."/>
            <person name="Martin T."/>
            <person name="Durrens P."/>
            <person name="Casaregola S."/>
            <person name="Neuveglise C."/>
            <person name="Fairhead C."/>
            <person name="Marck C."/>
            <person name="Cruz J.A."/>
            <person name="Straub M.L."/>
            <person name="Kugler V."/>
            <person name="Sacerdot C."/>
            <person name="Uzunov Z."/>
            <person name="Thierry A."/>
            <person name="Weiss S."/>
            <person name="Bleykasten C."/>
            <person name="De Montigny J."/>
            <person name="Jacques N."/>
            <person name="Jung P."/>
            <person name="Lemaire M."/>
            <person name="Mallet S."/>
            <person name="Morel G."/>
            <person name="Richard G.F."/>
            <person name="Sarkar A."/>
            <person name="Savel G."/>
            <person name="Schacherer J."/>
            <person name="Seret M.L."/>
            <person name="Talla E."/>
            <person name="Samson G."/>
            <person name="Jubin C."/>
            <person name="Poulain J."/>
            <person name="Vacherie B."/>
            <person name="Barbe V."/>
            <person name="Pelletier E."/>
            <person name="Sherman D.J."/>
            <person name="Westhof E."/>
            <person name="Weissenbach J."/>
            <person name="Baret P.V."/>
            <person name="Wincker P."/>
            <person name="Gaillardin C."/>
            <person name="Dujon B."/>
            <person name="Souciet J.L."/>
        </authorList>
    </citation>
    <scope>NUCLEOTIDE SEQUENCE [LARGE SCALE GENOMIC DNA]</scope>
    <source>
        <strain evidence="9">ATCC MYA-4447 / BCRC 22081 / CBS 7064 / NBRC 10061 / NRRL Y-12695</strain>
    </source>
</reference>
<dbReference type="InterPro" id="IPR050140">
    <property type="entry name" value="SRY-related_HMG-box_TF-like"/>
</dbReference>
<reference evidence="8" key="1">
    <citation type="submission" date="2011-10" db="EMBL/GenBank/DDBJ databases">
        <authorList>
            <person name="Genoscope - CEA"/>
        </authorList>
    </citation>
    <scope>NUCLEOTIDE SEQUENCE</scope>
</reference>
<name>G8Y7S9_PICSO</name>
<dbReference type="CDD" id="cd01389">
    <property type="entry name" value="HMG-box_ROX1-like"/>
    <property type="match status" value="1"/>
</dbReference>
<dbReference type="GO" id="GO:0005634">
    <property type="term" value="C:nucleus"/>
    <property type="evidence" value="ECO:0007669"/>
    <property type="project" value="UniProtKB-UniRule"/>
</dbReference>
<dbReference type="OrthoDB" id="6247875at2759"/>
<dbReference type="STRING" id="559304.G8Y7S9"/>
<organism evidence="8 9">
    <name type="scientific">Pichia sorbitophila (strain ATCC MYA-4447 / BCRC 22081 / CBS 7064 / NBRC 10061 / NRRL Y-12695)</name>
    <name type="common">Hybrid yeast</name>
    <dbReference type="NCBI Taxonomy" id="559304"/>
    <lineage>
        <taxon>Eukaryota</taxon>
        <taxon>Fungi</taxon>
        <taxon>Dikarya</taxon>
        <taxon>Ascomycota</taxon>
        <taxon>Saccharomycotina</taxon>
        <taxon>Pichiomycetes</taxon>
        <taxon>Debaryomycetaceae</taxon>
        <taxon>Millerozyma</taxon>
    </lineage>
</organism>
<feature type="domain" description="HMG box" evidence="6">
    <location>
        <begin position="148"/>
        <end position="217"/>
    </location>
</feature>
<evidence type="ECO:0000256" key="3">
    <source>
        <dbReference type="ARBA" id="ARBA00023163"/>
    </source>
</evidence>
<feature type="region of interest" description="Disordered" evidence="5">
    <location>
        <begin position="30"/>
        <end position="91"/>
    </location>
</feature>
<evidence type="ECO:0000313" key="7">
    <source>
        <dbReference type="EMBL" id="CCE83628.1"/>
    </source>
</evidence>
<evidence type="ECO:0000256" key="1">
    <source>
        <dbReference type="ARBA" id="ARBA00023015"/>
    </source>
</evidence>
<dbReference type="Pfam" id="PF00505">
    <property type="entry name" value="HMG_box"/>
    <property type="match status" value="1"/>
</dbReference>
<dbReference type="GO" id="GO:0000122">
    <property type="term" value="P:negative regulation of transcription by RNA polymerase II"/>
    <property type="evidence" value="ECO:0007669"/>
    <property type="project" value="UniProtKB-ARBA"/>
</dbReference>
<dbReference type="HOGENOM" id="CLU_778499_0_0_1"/>
<dbReference type="InParanoid" id="G8Y7S9"/>
<dbReference type="PROSITE" id="PS50118">
    <property type="entry name" value="HMG_BOX_2"/>
    <property type="match status" value="1"/>
</dbReference>
<keyword evidence="4" id="KW-0539">Nucleus</keyword>
<accession>G8Y7S9</accession>